<dbReference type="EMBL" id="PXYW01000091">
    <property type="protein sequence ID" value="PSR29168.1"/>
    <property type="molecule type" value="Genomic_DNA"/>
</dbReference>
<comment type="caution">
    <text evidence="2">The sequence shown here is derived from an EMBL/GenBank/DDBJ whole genome shotgun (WGS) entry which is preliminary data.</text>
</comment>
<dbReference type="SUPFAM" id="SSF117916">
    <property type="entry name" value="Fe-S cluster assembly (FSCA) domain-like"/>
    <property type="match status" value="1"/>
</dbReference>
<evidence type="ECO:0000259" key="1">
    <source>
        <dbReference type="Pfam" id="PF01883"/>
    </source>
</evidence>
<dbReference type="Proteomes" id="UP000242972">
    <property type="component" value="Unassembled WGS sequence"/>
</dbReference>
<organism evidence="2 3">
    <name type="scientific">Sulfobacillus benefaciens</name>
    <dbReference type="NCBI Taxonomy" id="453960"/>
    <lineage>
        <taxon>Bacteria</taxon>
        <taxon>Bacillati</taxon>
        <taxon>Bacillota</taxon>
        <taxon>Clostridia</taxon>
        <taxon>Eubacteriales</taxon>
        <taxon>Clostridiales Family XVII. Incertae Sedis</taxon>
        <taxon>Sulfobacillus</taxon>
    </lineage>
</organism>
<evidence type="ECO:0000313" key="2">
    <source>
        <dbReference type="EMBL" id="PSR29168.1"/>
    </source>
</evidence>
<name>A0A2T2X3Z8_9FIRM</name>
<gene>
    <name evidence="2" type="ORF">C7B46_18730</name>
</gene>
<dbReference type="Gene3D" id="3.30.300.130">
    <property type="entry name" value="Fe-S cluster assembly (FSCA)"/>
    <property type="match status" value="1"/>
</dbReference>
<dbReference type="InterPro" id="IPR052339">
    <property type="entry name" value="Fe-S_Maturation_MIP18"/>
</dbReference>
<reference evidence="2 3" key="1">
    <citation type="journal article" date="2014" name="BMC Genomics">
        <title>Comparison of environmental and isolate Sulfobacillus genomes reveals diverse carbon, sulfur, nitrogen, and hydrogen metabolisms.</title>
        <authorList>
            <person name="Justice N.B."/>
            <person name="Norman A."/>
            <person name="Brown C.T."/>
            <person name="Singh A."/>
            <person name="Thomas B.C."/>
            <person name="Banfield J.F."/>
        </authorList>
    </citation>
    <scope>NUCLEOTIDE SEQUENCE [LARGE SCALE GENOMIC DNA]</scope>
    <source>
        <strain evidence="2">AMDSBA4</strain>
    </source>
</reference>
<evidence type="ECO:0000313" key="3">
    <source>
        <dbReference type="Proteomes" id="UP000242972"/>
    </source>
</evidence>
<dbReference type="InterPro" id="IPR002744">
    <property type="entry name" value="MIP18-like"/>
</dbReference>
<sequence>MDALTDSEVLEALKDVIDPELGYNIVDLGLIYGVTITDSQVDVVMTMTTPGCPATNYIESGTYERLRRIHGVKDAHVAVVWTPPWDPSMMSPDAKSYFGFA</sequence>
<dbReference type="Pfam" id="PF01883">
    <property type="entry name" value="FeS_assembly_P"/>
    <property type="match status" value="1"/>
</dbReference>
<proteinExistence type="predicted"/>
<accession>A0A2T2X3Z8</accession>
<feature type="domain" description="MIP18 family-like" evidence="1">
    <location>
        <begin position="7"/>
        <end position="78"/>
    </location>
</feature>
<dbReference type="AlphaFoldDB" id="A0A2T2X3Z8"/>
<protein>
    <submittedName>
        <fullName evidence="2">Aromatic ring hydroxylase</fullName>
    </submittedName>
</protein>
<dbReference type="InterPro" id="IPR034904">
    <property type="entry name" value="FSCA_dom_sf"/>
</dbReference>
<dbReference type="PANTHER" id="PTHR42831">
    <property type="entry name" value="FE-S PROTEIN MATURATION AUXILIARY FACTOR YITW"/>
    <property type="match status" value="1"/>
</dbReference>
<dbReference type="PANTHER" id="PTHR42831:SF1">
    <property type="entry name" value="FE-S PROTEIN MATURATION AUXILIARY FACTOR YITW"/>
    <property type="match status" value="1"/>
</dbReference>